<dbReference type="AlphaFoldDB" id="A0A0F9T3H9"/>
<comment type="caution">
    <text evidence="1">The sequence shown here is derived from an EMBL/GenBank/DDBJ whole genome shotgun (WGS) entry which is preliminary data.</text>
</comment>
<proteinExistence type="predicted"/>
<sequence length="102" mass="11729">MSQRTRTIWEDVFKKDPSCQHQWDKTFIGDGLNWGFGVHSRRCKKCRSVQSWTPPAPVRVKPGETDEAASTRRYREAIKAAEKAEKLLKGGRYRLVLVAVPE</sequence>
<protein>
    <submittedName>
        <fullName evidence="1">Uncharacterized protein</fullName>
    </submittedName>
</protein>
<reference evidence="1" key="1">
    <citation type="journal article" date="2015" name="Nature">
        <title>Complex archaea that bridge the gap between prokaryotes and eukaryotes.</title>
        <authorList>
            <person name="Spang A."/>
            <person name="Saw J.H."/>
            <person name="Jorgensen S.L."/>
            <person name="Zaremba-Niedzwiedzka K."/>
            <person name="Martijn J."/>
            <person name="Lind A.E."/>
            <person name="van Eijk R."/>
            <person name="Schleper C."/>
            <person name="Guy L."/>
            <person name="Ettema T.J."/>
        </authorList>
    </citation>
    <scope>NUCLEOTIDE SEQUENCE</scope>
</reference>
<accession>A0A0F9T3H9</accession>
<organism evidence="1">
    <name type="scientific">marine sediment metagenome</name>
    <dbReference type="NCBI Taxonomy" id="412755"/>
    <lineage>
        <taxon>unclassified sequences</taxon>
        <taxon>metagenomes</taxon>
        <taxon>ecological metagenomes</taxon>
    </lineage>
</organism>
<gene>
    <name evidence="1" type="ORF">LCGC14_0441090</name>
</gene>
<evidence type="ECO:0000313" key="1">
    <source>
        <dbReference type="EMBL" id="KKN69382.1"/>
    </source>
</evidence>
<dbReference type="EMBL" id="LAZR01000427">
    <property type="protein sequence ID" value="KKN69382.1"/>
    <property type="molecule type" value="Genomic_DNA"/>
</dbReference>
<name>A0A0F9T3H9_9ZZZZ</name>